<evidence type="ECO:0000313" key="2">
    <source>
        <dbReference type="EMBL" id="KAK1430892.1"/>
    </source>
</evidence>
<evidence type="ECO:0000313" key="3">
    <source>
        <dbReference type="Proteomes" id="UP001229421"/>
    </source>
</evidence>
<protein>
    <recommendedName>
        <fullName evidence="4">UBZ4-type domain-containing protein</fullName>
    </recommendedName>
</protein>
<sequence length="928" mass="103505">MISSDEQPPPDHPSSSDNQYHHQQVSHTVSDIDLLKLSTDAANLDHTNNPLPKFSIRDYVFESRCIDIARNWPFSDKSLQLCLNYGVKDLLPPFQSLDLVRSYSSVSIRAVENHSSNEVTISNFDSKGNDTSQCHLEENLAHIKSKSQPTVKKCKLVMKLNLGVEPMDDQTVASKVCPVCKTFSSSSNTTLNAHIDSCLSEESSMKLTATLKLKTVKHRIKARKMRFMVDIYKVAPRCTIEELDRRNGTNWATNSCFPDQELEFQAEEKEKETQEPTFIPEVADHEGAVYIDKNGKKVRILSVPKSSNLDDDAARELPKGIKGNKVVIKMKKKKAYMQKDGKKVLKFSPNSKKLSKKAERGQQENVTIKETCKKDGDAEIMKVEINKQMDDLAITRPPWACSKRTGGARKRFLLSTKQKEVTRLDGSCENPNNSKGSTLSPLKKSLSMPASREHNAGLKLINLKRKFQGSLKQRSRTEDDSKKLKPSFEMDNVLEVKKKKLITSKSSNDDSSSGGLEITSESNGTEDRIGIQPGIMGLKNTNSLDNEFSVMISHLDNKFDSQQRTMDGIIMENNTEKQRNYFDEVDPIPIPGPPGSFLPPSPGADMCSEEEPQGNSSLTTMSRVQSSEEHRHHDIMNQDFVSGSSISTVSSPSFARSADKLSARLDKTSVNNNASDLRSVDAILNEKGPAPCCCSRKEGAFFKDLASYPQESAVSKERATDSNGSRPGLFPLANHLTLPPPDMVKWHAVSPSPSPTTPVLRLMGKNLTVVNTDDEQVKPPSSSLTGQYQQLQKFKNENHDSFFYGHPPQNHIIFSHNQTGSINQCFNVYPPNYSTSQSYSTSANMDLNARKEIIVIDDSSENEGDEHHHHHRHIHNMFKEPMIRNQAFSFANPYGNRSLQSSSPLQGIADYANHGGWSSTACYPRGFS</sequence>
<feature type="compositionally biased region" description="Polar residues" evidence="1">
    <location>
        <begin position="429"/>
        <end position="440"/>
    </location>
</feature>
<comment type="caution">
    <text evidence="2">The sequence shown here is derived from an EMBL/GenBank/DDBJ whole genome shotgun (WGS) entry which is preliminary data.</text>
</comment>
<keyword evidence="3" id="KW-1185">Reference proteome</keyword>
<dbReference type="AlphaFoldDB" id="A0AAD8P3P7"/>
<name>A0AAD8P3P7_TARER</name>
<proteinExistence type="predicted"/>
<feature type="region of interest" description="Disordered" evidence="1">
    <location>
        <begin position="504"/>
        <end position="533"/>
    </location>
</feature>
<feature type="compositionally biased region" description="Polar residues" evidence="1">
    <location>
        <begin position="13"/>
        <end position="23"/>
    </location>
</feature>
<feature type="compositionally biased region" description="Low complexity" evidence="1">
    <location>
        <begin position="504"/>
        <end position="513"/>
    </location>
</feature>
<dbReference type="Proteomes" id="UP001229421">
    <property type="component" value="Unassembled WGS sequence"/>
</dbReference>
<dbReference type="EMBL" id="JAUHHV010000003">
    <property type="protein sequence ID" value="KAK1430892.1"/>
    <property type="molecule type" value="Genomic_DNA"/>
</dbReference>
<feature type="region of interest" description="Disordered" evidence="1">
    <location>
        <begin position="423"/>
        <end position="459"/>
    </location>
</feature>
<reference evidence="2" key="1">
    <citation type="journal article" date="2023" name="bioRxiv">
        <title>Improved chromosome-level genome assembly for marigold (Tagetes erecta).</title>
        <authorList>
            <person name="Jiang F."/>
            <person name="Yuan L."/>
            <person name="Wang S."/>
            <person name="Wang H."/>
            <person name="Xu D."/>
            <person name="Wang A."/>
            <person name="Fan W."/>
        </authorList>
    </citation>
    <scope>NUCLEOTIDE SEQUENCE</scope>
    <source>
        <strain evidence="2">WSJ</strain>
        <tissue evidence="2">Leaf</tissue>
    </source>
</reference>
<dbReference type="Gene3D" id="3.30.160.60">
    <property type="entry name" value="Classic Zinc Finger"/>
    <property type="match status" value="1"/>
</dbReference>
<dbReference type="PANTHER" id="PTHR35767:SF1">
    <property type="entry name" value="HAPLESS PROTEIN"/>
    <property type="match status" value="1"/>
</dbReference>
<gene>
    <name evidence="2" type="ORF">QVD17_13993</name>
</gene>
<evidence type="ECO:0000256" key="1">
    <source>
        <dbReference type="SAM" id="MobiDB-lite"/>
    </source>
</evidence>
<accession>A0AAD8P3P7</accession>
<feature type="region of interest" description="Disordered" evidence="1">
    <location>
        <begin position="1"/>
        <end position="23"/>
    </location>
</feature>
<organism evidence="2 3">
    <name type="scientific">Tagetes erecta</name>
    <name type="common">African marigold</name>
    <dbReference type="NCBI Taxonomy" id="13708"/>
    <lineage>
        <taxon>Eukaryota</taxon>
        <taxon>Viridiplantae</taxon>
        <taxon>Streptophyta</taxon>
        <taxon>Embryophyta</taxon>
        <taxon>Tracheophyta</taxon>
        <taxon>Spermatophyta</taxon>
        <taxon>Magnoliopsida</taxon>
        <taxon>eudicotyledons</taxon>
        <taxon>Gunneridae</taxon>
        <taxon>Pentapetalae</taxon>
        <taxon>asterids</taxon>
        <taxon>campanulids</taxon>
        <taxon>Asterales</taxon>
        <taxon>Asteraceae</taxon>
        <taxon>Asteroideae</taxon>
        <taxon>Heliantheae alliance</taxon>
        <taxon>Tageteae</taxon>
        <taxon>Tagetes</taxon>
    </lineage>
</organism>
<evidence type="ECO:0008006" key="4">
    <source>
        <dbReference type="Google" id="ProtNLM"/>
    </source>
</evidence>
<dbReference type="PANTHER" id="PTHR35767">
    <property type="entry name" value="HAPLESS PROTEIN"/>
    <property type="match status" value="1"/>
</dbReference>